<evidence type="ECO:0000313" key="3">
    <source>
        <dbReference type="EMBL" id="PRY28825.1"/>
    </source>
</evidence>
<feature type="signal peptide" evidence="2">
    <location>
        <begin position="1"/>
        <end position="24"/>
    </location>
</feature>
<protein>
    <recommendedName>
        <fullName evidence="5">GLTT repeat-containing protein</fullName>
    </recommendedName>
</protein>
<dbReference type="EMBL" id="PVZG01000007">
    <property type="protein sequence ID" value="PRY28825.1"/>
    <property type="molecule type" value="Genomic_DNA"/>
</dbReference>
<feature type="compositionally biased region" description="Low complexity" evidence="1">
    <location>
        <begin position="169"/>
        <end position="181"/>
    </location>
</feature>
<name>A0A2T0S5Y4_9ACTN</name>
<comment type="caution">
    <text evidence="3">The sequence shown here is derived from an EMBL/GenBank/DDBJ whole genome shotgun (WGS) entry which is preliminary data.</text>
</comment>
<evidence type="ECO:0000256" key="2">
    <source>
        <dbReference type="SAM" id="SignalP"/>
    </source>
</evidence>
<gene>
    <name evidence="3" type="ORF">CLV70_107128</name>
</gene>
<evidence type="ECO:0000313" key="4">
    <source>
        <dbReference type="Proteomes" id="UP000239209"/>
    </source>
</evidence>
<sequence length="229" mass="22523">MRKWFYAGAVVGGFLLLGAAPAHADDVVPAPAGGLTGLLSAPGDGPLPTGLLPASGDGLLPAPGDGLDPAGGLSLPDPLGDVRLVDVRPGTNSADLNGVTPALPKRAVTAEQRKKPAPRPEIPALLGSLPLLDGITPAPLESGPFAGGVPLLGGLGGLLPVNEMPGGVPALPGPSGLPAGGTDVTPSALAGAPSEPVDDPRVHEEPVDDEAQRHFSTGGRPVAGADRDF</sequence>
<keyword evidence="4" id="KW-1185">Reference proteome</keyword>
<feature type="region of interest" description="Disordered" evidence="1">
    <location>
        <begin position="169"/>
        <end position="229"/>
    </location>
</feature>
<dbReference type="Proteomes" id="UP000239209">
    <property type="component" value="Unassembled WGS sequence"/>
</dbReference>
<evidence type="ECO:0008006" key="5">
    <source>
        <dbReference type="Google" id="ProtNLM"/>
    </source>
</evidence>
<dbReference type="AlphaFoldDB" id="A0A2T0S5Y4"/>
<feature type="chain" id="PRO_5015765256" description="GLTT repeat-containing protein" evidence="2">
    <location>
        <begin position="25"/>
        <end position="229"/>
    </location>
</feature>
<proteinExistence type="predicted"/>
<organism evidence="3 4">
    <name type="scientific">Pseudosporangium ferrugineum</name>
    <dbReference type="NCBI Taxonomy" id="439699"/>
    <lineage>
        <taxon>Bacteria</taxon>
        <taxon>Bacillati</taxon>
        <taxon>Actinomycetota</taxon>
        <taxon>Actinomycetes</taxon>
        <taxon>Micromonosporales</taxon>
        <taxon>Micromonosporaceae</taxon>
        <taxon>Pseudosporangium</taxon>
    </lineage>
</organism>
<dbReference type="RefSeq" id="WP_106127428.1">
    <property type="nucleotide sequence ID" value="NZ_PVZG01000007.1"/>
</dbReference>
<dbReference type="OrthoDB" id="3289729at2"/>
<reference evidence="3 4" key="1">
    <citation type="submission" date="2018-03" db="EMBL/GenBank/DDBJ databases">
        <title>Genomic Encyclopedia of Archaeal and Bacterial Type Strains, Phase II (KMG-II): from individual species to whole genera.</title>
        <authorList>
            <person name="Goeker M."/>
        </authorList>
    </citation>
    <scope>NUCLEOTIDE SEQUENCE [LARGE SCALE GENOMIC DNA]</scope>
    <source>
        <strain evidence="3 4">DSM 45348</strain>
    </source>
</reference>
<keyword evidence="2" id="KW-0732">Signal</keyword>
<accession>A0A2T0S5Y4</accession>
<evidence type="ECO:0000256" key="1">
    <source>
        <dbReference type="SAM" id="MobiDB-lite"/>
    </source>
</evidence>
<feature type="compositionally biased region" description="Basic and acidic residues" evidence="1">
    <location>
        <begin position="198"/>
        <end position="213"/>
    </location>
</feature>